<keyword evidence="3" id="KW-1185">Reference proteome</keyword>
<dbReference type="SUPFAM" id="SSF55718">
    <property type="entry name" value="SCP-like"/>
    <property type="match status" value="1"/>
</dbReference>
<accession>A0A0D3JVJ9</accession>
<evidence type="ECO:0000313" key="3">
    <source>
        <dbReference type="Proteomes" id="UP000013827"/>
    </source>
</evidence>
<dbReference type="PANTHER" id="PTHR10094:SF25">
    <property type="entry name" value="SCP2 STEROL-BINDING DOMAIN-CONTAINING PROTEIN 1"/>
    <property type="match status" value="1"/>
</dbReference>
<protein>
    <recommendedName>
        <fullName evidence="1">SCP2 domain-containing protein</fullName>
    </recommendedName>
</protein>
<evidence type="ECO:0000313" key="2">
    <source>
        <dbReference type="EnsemblProtists" id="EOD27534"/>
    </source>
</evidence>
<dbReference type="InterPro" id="IPR036527">
    <property type="entry name" value="SCP2_sterol-bd_dom_sf"/>
</dbReference>
<dbReference type="OMA" id="WDIMNGG"/>
<dbReference type="PaxDb" id="2903-EOD27534"/>
<dbReference type="InterPro" id="IPR003033">
    <property type="entry name" value="SCP2_sterol-bd_dom"/>
</dbReference>
<dbReference type="KEGG" id="ehx:EMIHUDRAFT_235617"/>
<proteinExistence type="predicted"/>
<evidence type="ECO:0000259" key="1">
    <source>
        <dbReference type="Pfam" id="PF02036"/>
    </source>
</evidence>
<dbReference type="GO" id="GO:0005829">
    <property type="term" value="C:cytosol"/>
    <property type="evidence" value="ECO:0007669"/>
    <property type="project" value="TreeGrafter"/>
</dbReference>
<sequence>MIETKTVLVVTAAFGGAFFGTLATHALAPAPALKASFVAAEKSEALFNAMTAAIKADGAKMVELGGGVFQFVVSDGGPNGKFILDLKNGNGAATYGEDPHADCTLTMAAADWVALADGRLKLMSALMHGKLKIKGNQMLALKLDGPILQAIRQQK</sequence>
<dbReference type="Gene3D" id="3.30.1050.10">
    <property type="entry name" value="SCP2 sterol-binding domain"/>
    <property type="match status" value="1"/>
</dbReference>
<dbReference type="Pfam" id="PF02036">
    <property type="entry name" value="SCP2"/>
    <property type="match status" value="1"/>
</dbReference>
<dbReference type="STRING" id="2903.R1F306"/>
<dbReference type="HOGENOM" id="CLU_1698783_0_0_1"/>
<reference evidence="3" key="1">
    <citation type="journal article" date="2013" name="Nature">
        <title>Pan genome of the phytoplankton Emiliania underpins its global distribution.</title>
        <authorList>
            <person name="Read B.A."/>
            <person name="Kegel J."/>
            <person name="Klute M.J."/>
            <person name="Kuo A."/>
            <person name="Lefebvre S.C."/>
            <person name="Maumus F."/>
            <person name="Mayer C."/>
            <person name="Miller J."/>
            <person name="Monier A."/>
            <person name="Salamov A."/>
            <person name="Young J."/>
            <person name="Aguilar M."/>
            <person name="Claverie J.M."/>
            <person name="Frickenhaus S."/>
            <person name="Gonzalez K."/>
            <person name="Herman E.K."/>
            <person name="Lin Y.C."/>
            <person name="Napier J."/>
            <person name="Ogata H."/>
            <person name="Sarno A.F."/>
            <person name="Shmutz J."/>
            <person name="Schroeder D."/>
            <person name="de Vargas C."/>
            <person name="Verret F."/>
            <person name="von Dassow P."/>
            <person name="Valentin K."/>
            <person name="Van de Peer Y."/>
            <person name="Wheeler G."/>
            <person name="Dacks J.B."/>
            <person name="Delwiche C.F."/>
            <person name="Dyhrman S.T."/>
            <person name="Glockner G."/>
            <person name="John U."/>
            <person name="Richards T."/>
            <person name="Worden A.Z."/>
            <person name="Zhang X."/>
            <person name="Grigoriev I.V."/>
            <person name="Allen A.E."/>
            <person name="Bidle K."/>
            <person name="Borodovsky M."/>
            <person name="Bowler C."/>
            <person name="Brownlee C."/>
            <person name="Cock J.M."/>
            <person name="Elias M."/>
            <person name="Gladyshev V.N."/>
            <person name="Groth M."/>
            <person name="Guda C."/>
            <person name="Hadaegh A."/>
            <person name="Iglesias-Rodriguez M.D."/>
            <person name="Jenkins J."/>
            <person name="Jones B.M."/>
            <person name="Lawson T."/>
            <person name="Leese F."/>
            <person name="Lindquist E."/>
            <person name="Lobanov A."/>
            <person name="Lomsadze A."/>
            <person name="Malik S.B."/>
            <person name="Marsh M.E."/>
            <person name="Mackinder L."/>
            <person name="Mock T."/>
            <person name="Mueller-Roeber B."/>
            <person name="Pagarete A."/>
            <person name="Parker M."/>
            <person name="Probert I."/>
            <person name="Quesneville H."/>
            <person name="Raines C."/>
            <person name="Rensing S.A."/>
            <person name="Riano-Pachon D.M."/>
            <person name="Richier S."/>
            <person name="Rokitta S."/>
            <person name="Shiraiwa Y."/>
            <person name="Soanes D.M."/>
            <person name="van der Giezen M."/>
            <person name="Wahlund T.M."/>
            <person name="Williams B."/>
            <person name="Wilson W."/>
            <person name="Wolfe G."/>
            <person name="Wurch L.L."/>
        </authorList>
    </citation>
    <scope>NUCLEOTIDE SEQUENCE</scope>
</reference>
<dbReference type="PANTHER" id="PTHR10094">
    <property type="entry name" value="STEROL CARRIER PROTEIN 2 SCP-2 FAMILY PROTEIN"/>
    <property type="match status" value="1"/>
</dbReference>
<dbReference type="RefSeq" id="XP_005779963.1">
    <property type="nucleotide sequence ID" value="XM_005779906.1"/>
</dbReference>
<dbReference type="GeneID" id="17273079"/>
<feature type="domain" description="SCP2" evidence="1">
    <location>
        <begin position="47"/>
        <end position="144"/>
    </location>
</feature>
<name>A0A0D3JVJ9_EMIH1</name>
<dbReference type="eggNOG" id="KOG4170">
    <property type="taxonomic scope" value="Eukaryota"/>
</dbReference>
<organism evidence="2 3">
    <name type="scientific">Emiliania huxleyi (strain CCMP1516)</name>
    <dbReference type="NCBI Taxonomy" id="280463"/>
    <lineage>
        <taxon>Eukaryota</taxon>
        <taxon>Haptista</taxon>
        <taxon>Haptophyta</taxon>
        <taxon>Prymnesiophyceae</taxon>
        <taxon>Isochrysidales</taxon>
        <taxon>Noelaerhabdaceae</taxon>
        <taxon>Emiliania</taxon>
    </lineage>
</organism>
<dbReference type="AlphaFoldDB" id="A0A0D3JVJ9"/>
<dbReference type="EnsemblProtists" id="EOD27534">
    <property type="protein sequence ID" value="EOD27534"/>
    <property type="gene ID" value="EMIHUDRAFT_235617"/>
</dbReference>
<dbReference type="Proteomes" id="UP000013827">
    <property type="component" value="Unassembled WGS sequence"/>
</dbReference>
<reference evidence="2" key="2">
    <citation type="submission" date="2024-10" db="UniProtKB">
        <authorList>
            <consortium name="EnsemblProtists"/>
        </authorList>
    </citation>
    <scope>IDENTIFICATION</scope>
</reference>